<dbReference type="SMART" id="SM00849">
    <property type="entry name" value="Lactamase_B"/>
    <property type="match status" value="1"/>
</dbReference>
<dbReference type="InterPro" id="IPR051013">
    <property type="entry name" value="MBL_superfamily_lactonases"/>
</dbReference>
<keyword evidence="2" id="KW-0479">Metal-binding</keyword>
<feature type="domain" description="Metallo-beta-lactamase" evidence="5">
    <location>
        <begin position="100"/>
        <end position="297"/>
    </location>
</feature>
<accession>A0ABY1NIX7</accession>
<dbReference type="InterPro" id="IPR001279">
    <property type="entry name" value="Metallo-B-lactamas"/>
</dbReference>
<dbReference type="RefSeq" id="WP_155191956.1">
    <property type="nucleotide sequence ID" value="NZ_BAAAEA010000001.1"/>
</dbReference>
<dbReference type="EMBL" id="FXTT01000001">
    <property type="protein sequence ID" value="SMP10816.1"/>
    <property type="molecule type" value="Genomic_DNA"/>
</dbReference>
<comment type="caution">
    <text evidence="6">The sequence shown here is derived from an EMBL/GenBank/DDBJ whole genome shotgun (WGS) entry which is preliminary data.</text>
</comment>
<evidence type="ECO:0000256" key="1">
    <source>
        <dbReference type="ARBA" id="ARBA00007749"/>
    </source>
</evidence>
<sequence length="324" mass="34609">MTDLKVNLTRRAALFGAGGLAAGAGLVSATGVSLAAAEKQGDLAAPIARHNVGDFEVTTLLDGAVTVSEPQKTFGMNVEADDFGSVSADNFISADTFKAFFTPTVVNTGNELILFDTGVGEGGRPARGNMRAALQSAGYTPEQVDIVVLTHMHPDHIGGLMEGGSPAFPNARYVTGQKEYDFWAAMDPEANGVTKLVTSNVKPLAEKMTFLTNSDSVVSGVTALAANGHTPGHMTYMLESNGQQLLLIADTANHYVWSLAYPDWEVRFDMDKEAAAETRRRVFSMLASDRIPFVGYHMPFPAVGFVETTGEGFRYVPASYQLNL</sequence>
<evidence type="ECO:0000259" key="5">
    <source>
        <dbReference type="SMART" id="SM00849"/>
    </source>
</evidence>
<dbReference type="InterPro" id="IPR036866">
    <property type="entry name" value="RibonucZ/Hydroxyglut_hydro"/>
</dbReference>
<dbReference type="Proteomes" id="UP001157914">
    <property type="component" value="Unassembled WGS sequence"/>
</dbReference>
<evidence type="ECO:0000256" key="4">
    <source>
        <dbReference type="ARBA" id="ARBA00022833"/>
    </source>
</evidence>
<keyword evidence="3" id="KW-0378">Hydrolase</keyword>
<protein>
    <submittedName>
        <fullName evidence="6">Glyoxylase, beta-lactamase superfamily II</fullName>
    </submittedName>
</protein>
<dbReference type="CDD" id="cd07720">
    <property type="entry name" value="OPHC2-like_MBL-fold"/>
    <property type="match status" value="1"/>
</dbReference>
<dbReference type="Gene3D" id="3.60.15.10">
    <property type="entry name" value="Ribonuclease Z/Hydroxyacylglutathione hydrolase-like"/>
    <property type="match status" value="1"/>
</dbReference>
<name>A0ABY1NIX7_9HYPH</name>
<organism evidence="6 7">
    <name type="scientific">Roseibium denhamense</name>
    <dbReference type="NCBI Taxonomy" id="76305"/>
    <lineage>
        <taxon>Bacteria</taxon>
        <taxon>Pseudomonadati</taxon>
        <taxon>Pseudomonadota</taxon>
        <taxon>Alphaproteobacteria</taxon>
        <taxon>Hyphomicrobiales</taxon>
        <taxon>Stappiaceae</taxon>
        <taxon>Roseibium</taxon>
    </lineage>
</organism>
<evidence type="ECO:0000256" key="2">
    <source>
        <dbReference type="ARBA" id="ARBA00022723"/>
    </source>
</evidence>
<dbReference type="PANTHER" id="PTHR42978">
    <property type="entry name" value="QUORUM-QUENCHING LACTONASE YTNP-RELATED-RELATED"/>
    <property type="match status" value="1"/>
</dbReference>
<keyword evidence="7" id="KW-1185">Reference proteome</keyword>
<gene>
    <name evidence="6" type="ORF">SAMN06265374_1265</name>
</gene>
<keyword evidence="4" id="KW-0862">Zinc</keyword>
<comment type="similarity">
    <text evidence="1">Belongs to the metallo-beta-lactamase superfamily.</text>
</comment>
<proteinExistence type="inferred from homology"/>
<reference evidence="6 7" key="1">
    <citation type="submission" date="2017-05" db="EMBL/GenBank/DDBJ databases">
        <authorList>
            <person name="Varghese N."/>
            <person name="Submissions S."/>
        </authorList>
    </citation>
    <scope>NUCLEOTIDE SEQUENCE [LARGE SCALE GENOMIC DNA]</scope>
    <source>
        <strain evidence="6 7">DSM 15949</strain>
    </source>
</reference>
<evidence type="ECO:0000313" key="7">
    <source>
        <dbReference type="Proteomes" id="UP001157914"/>
    </source>
</evidence>
<dbReference type="PANTHER" id="PTHR42978:SF6">
    <property type="entry name" value="QUORUM-QUENCHING LACTONASE YTNP-RELATED"/>
    <property type="match status" value="1"/>
</dbReference>
<dbReference type="Pfam" id="PF00753">
    <property type="entry name" value="Lactamase_B"/>
    <property type="match status" value="1"/>
</dbReference>
<evidence type="ECO:0000256" key="3">
    <source>
        <dbReference type="ARBA" id="ARBA00022801"/>
    </source>
</evidence>
<dbReference type="SUPFAM" id="SSF56281">
    <property type="entry name" value="Metallo-hydrolase/oxidoreductase"/>
    <property type="match status" value="1"/>
</dbReference>
<dbReference type="PROSITE" id="PS51318">
    <property type="entry name" value="TAT"/>
    <property type="match status" value="1"/>
</dbReference>
<dbReference type="InterPro" id="IPR006311">
    <property type="entry name" value="TAT_signal"/>
</dbReference>
<evidence type="ECO:0000313" key="6">
    <source>
        <dbReference type="EMBL" id="SMP10816.1"/>
    </source>
</evidence>